<feature type="transmembrane region" description="Helical" evidence="6">
    <location>
        <begin position="603"/>
        <end position="628"/>
    </location>
</feature>
<dbReference type="OMA" id="ENNWHIL"/>
<dbReference type="Proteomes" id="UP000011083">
    <property type="component" value="Unassembled WGS sequence"/>
</dbReference>
<dbReference type="PROSITE" id="PS50222">
    <property type="entry name" value="EF_HAND_2"/>
    <property type="match status" value="1"/>
</dbReference>
<feature type="transmembrane region" description="Helical" evidence="6">
    <location>
        <begin position="565"/>
        <end position="583"/>
    </location>
</feature>
<dbReference type="GO" id="GO:0016020">
    <property type="term" value="C:membrane"/>
    <property type="evidence" value="ECO:0007669"/>
    <property type="project" value="UniProtKB-SubCell"/>
</dbReference>
<dbReference type="RefSeq" id="XP_004340900.1">
    <property type="nucleotide sequence ID" value="XM_004340852.1"/>
</dbReference>
<keyword evidence="3 6" id="KW-1133">Transmembrane helix</keyword>
<evidence type="ECO:0000256" key="1">
    <source>
        <dbReference type="ARBA" id="ARBA00004141"/>
    </source>
</evidence>
<keyword evidence="4 6" id="KW-0472">Membrane</keyword>
<evidence type="ECO:0000313" key="9">
    <source>
        <dbReference type="Proteomes" id="UP000011083"/>
    </source>
</evidence>
<evidence type="ECO:0000256" key="6">
    <source>
        <dbReference type="SAM" id="Phobius"/>
    </source>
</evidence>
<evidence type="ECO:0000256" key="4">
    <source>
        <dbReference type="ARBA" id="ARBA00023136"/>
    </source>
</evidence>
<feature type="region of interest" description="Disordered" evidence="5">
    <location>
        <begin position="703"/>
        <end position="776"/>
    </location>
</feature>
<dbReference type="PANTHER" id="PTHR46726">
    <property type="entry name" value="TWO PORE CHANNEL 3"/>
    <property type="match status" value="1"/>
</dbReference>
<evidence type="ECO:0000313" key="8">
    <source>
        <dbReference type="EMBL" id="ELR18842.1"/>
    </source>
</evidence>
<keyword evidence="9" id="KW-1185">Reference proteome</keyword>
<dbReference type="GeneID" id="14919629"/>
<dbReference type="AlphaFoldDB" id="L8H0U0"/>
<feature type="transmembrane region" description="Helical" evidence="6">
    <location>
        <begin position="82"/>
        <end position="100"/>
    </location>
</feature>
<feature type="region of interest" description="Disordered" evidence="5">
    <location>
        <begin position="886"/>
        <end position="913"/>
    </location>
</feature>
<evidence type="ECO:0000256" key="2">
    <source>
        <dbReference type="ARBA" id="ARBA00022692"/>
    </source>
</evidence>
<gene>
    <name evidence="8" type="ORF">ACA1_167020</name>
</gene>
<comment type="subcellular location">
    <subcellularLocation>
        <location evidence="1">Membrane</location>
        <topology evidence="1">Multi-pass membrane protein</topology>
    </subcellularLocation>
</comment>
<dbReference type="TCDB" id="1.A.1.11.34">
    <property type="family name" value="the voltage-gated ion channel (vic) superfamily"/>
</dbReference>
<dbReference type="InterPro" id="IPR005821">
    <property type="entry name" value="Ion_trans_dom"/>
</dbReference>
<sequence length="913" mass="104980">MSETERILSINAIDELEDEDEGQGMTQFPPTPGCPGTYDDEVDPQALLIAATFVSDAIYGRLEEHRTDMGSLRLYRAYKRGWVQLSWKLFIYVDLFLAFIEPPYTITPPFDGLSAVLEVICMIALLAELVVRFQFLERRAFFRSPKIITQILVITATLADVMLSSATGNTLRLTRYLRPWWLFYSSRLLRTATNTIRRIVFSLFDLLLLILLAIILFGSVCAVIFAGSHEGREYFPDLFTAYINLYFGLYSLNYPDIMIPAYHASAWWSLLFIGYVLVVSWFLMAIVLATIYTVYKSGLKGEVAQVLYHQHQRLAAAWQLFGCHVSGKLSWPVWEQLFAVLKPHYRPEKVAMVFRILDKGQKGYLRYKEFLRIVDLLTYRLHRINVSPHVFGRAWPSLYYSRASKVFRKIVLHKFASWAVDFVIVVSVVVLLVELQLQLNGDNITTEVRFENHASEYVLFSVLWLEFFCRVYALGPSAYWRYHWHKFDVLLLAFVSLGFSILLADFNTPIDWVKVIFIGRLLRLTRLFSRVLYYVFALIGMQIWAGKITKDTAALKGTTFADLGYYMLNFNSFLEALFTLFHLNVINNYNVTAVGYSAVSGKAAWLFFVIFNLLAVIVLFNVMVAFIIEAFQKRQQKANTQDPMLKRIRKITLKVEGAAGGLYAWQAEDSRDPFHILRRLLLDEILEEDEVYSWLNYVEEHHGTDKEKKADGKEHKKRSRHHSDTESEDEGEHADIKNAINNLGGLPNNSTISPAPTSITGWHLPEDQGSSRRLRVSSTLPRGICRGGTIYIPNRTREDHPGASSAFASWDNAAAFEGEDEEELGGAAGQEQLFGRPRRQGVGEIGGKIRHAWLRQWRGKGTDNRFYIPRITRDRANNLRVVWEDEDEEYDEHLQEREENRQRRRGNGGNQDA</sequence>
<evidence type="ECO:0000256" key="5">
    <source>
        <dbReference type="SAM" id="MobiDB-lite"/>
    </source>
</evidence>
<feature type="compositionally biased region" description="Basic and acidic residues" evidence="5">
    <location>
        <begin position="703"/>
        <end position="714"/>
    </location>
</feature>
<dbReference type="InterPro" id="IPR027359">
    <property type="entry name" value="Volt_channel_dom_sf"/>
</dbReference>
<dbReference type="OrthoDB" id="416585at2759"/>
<dbReference type="KEGG" id="acan:ACA1_167020"/>
<feature type="transmembrane region" description="Helical" evidence="6">
    <location>
        <begin position="272"/>
        <end position="295"/>
    </location>
</feature>
<feature type="transmembrane region" description="Helical" evidence="6">
    <location>
        <begin position="527"/>
        <end position="545"/>
    </location>
</feature>
<feature type="domain" description="EF-hand" evidence="7">
    <location>
        <begin position="345"/>
        <end position="380"/>
    </location>
</feature>
<feature type="transmembrane region" description="Helical" evidence="6">
    <location>
        <begin position="415"/>
        <end position="437"/>
    </location>
</feature>
<organism evidence="8 9">
    <name type="scientific">Acanthamoeba castellanii (strain ATCC 30010 / Neff)</name>
    <dbReference type="NCBI Taxonomy" id="1257118"/>
    <lineage>
        <taxon>Eukaryota</taxon>
        <taxon>Amoebozoa</taxon>
        <taxon>Discosea</taxon>
        <taxon>Longamoebia</taxon>
        <taxon>Centramoebida</taxon>
        <taxon>Acanthamoebidae</taxon>
        <taxon>Acanthamoeba</taxon>
    </lineage>
</organism>
<dbReference type="GO" id="GO:0005509">
    <property type="term" value="F:calcium ion binding"/>
    <property type="evidence" value="ECO:0007669"/>
    <property type="project" value="InterPro"/>
</dbReference>
<feature type="compositionally biased region" description="Polar residues" evidence="5">
    <location>
        <begin position="747"/>
        <end position="760"/>
    </location>
</feature>
<keyword evidence="2 6" id="KW-0812">Transmembrane</keyword>
<protein>
    <submittedName>
        <fullName evidence="8">Transporter, cation channel family protein</fullName>
    </submittedName>
</protein>
<accession>L8H0U0</accession>
<dbReference type="InterPro" id="IPR002048">
    <property type="entry name" value="EF_hand_dom"/>
</dbReference>
<dbReference type="VEuPathDB" id="AmoebaDB:ACA1_167020"/>
<proteinExistence type="predicted"/>
<dbReference type="SUPFAM" id="SSF47473">
    <property type="entry name" value="EF-hand"/>
    <property type="match status" value="1"/>
</dbReference>
<dbReference type="STRING" id="1257118.L8H0U0"/>
<feature type="transmembrane region" description="Helical" evidence="6">
    <location>
        <begin position="206"/>
        <end position="227"/>
    </location>
</feature>
<dbReference type="EMBL" id="KB007941">
    <property type="protein sequence ID" value="ELR18842.1"/>
    <property type="molecule type" value="Genomic_DNA"/>
</dbReference>
<dbReference type="InterPro" id="IPR011992">
    <property type="entry name" value="EF-hand-dom_pair"/>
</dbReference>
<feature type="transmembrane region" description="Helical" evidence="6">
    <location>
        <begin position="457"/>
        <end position="475"/>
    </location>
</feature>
<dbReference type="Pfam" id="PF00520">
    <property type="entry name" value="Ion_trans"/>
    <property type="match status" value="2"/>
</dbReference>
<feature type="transmembrane region" description="Helical" evidence="6">
    <location>
        <begin position="487"/>
        <end position="507"/>
    </location>
</feature>
<dbReference type="GO" id="GO:0005216">
    <property type="term" value="F:monoatomic ion channel activity"/>
    <property type="evidence" value="ECO:0007669"/>
    <property type="project" value="InterPro"/>
</dbReference>
<feature type="transmembrane region" description="Helical" evidence="6">
    <location>
        <begin position="112"/>
        <end position="135"/>
    </location>
</feature>
<feature type="compositionally biased region" description="Basic and acidic residues" evidence="5">
    <location>
        <begin position="892"/>
        <end position="901"/>
    </location>
</feature>
<evidence type="ECO:0000256" key="3">
    <source>
        <dbReference type="ARBA" id="ARBA00022989"/>
    </source>
</evidence>
<dbReference type="Gene3D" id="1.10.287.70">
    <property type="match status" value="2"/>
</dbReference>
<feature type="transmembrane region" description="Helical" evidence="6">
    <location>
        <begin position="234"/>
        <end position="252"/>
    </location>
</feature>
<dbReference type="Gene3D" id="1.20.120.350">
    <property type="entry name" value="Voltage-gated potassium channels. Chain C"/>
    <property type="match status" value="2"/>
</dbReference>
<name>L8H0U0_ACACF</name>
<dbReference type="SUPFAM" id="SSF81324">
    <property type="entry name" value="Voltage-gated potassium channels"/>
    <property type="match status" value="2"/>
</dbReference>
<evidence type="ECO:0000259" key="7">
    <source>
        <dbReference type="PROSITE" id="PS50222"/>
    </source>
</evidence>
<reference evidence="8 9" key="1">
    <citation type="journal article" date="2013" name="Genome Biol.">
        <title>Genome of Acanthamoeba castellanii highlights extensive lateral gene transfer and early evolution of tyrosine kinase signaling.</title>
        <authorList>
            <person name="Clarke M."/>
            <person name="Lohan A.J."/>
            <person name="Liu B."/>
            <person name="Lagkouvardos I."/>
            <person name="Roy S."/>
            <person name="Zafar N."/>
            <person name="Bertelli C."/>
            <person name="Schilde C."/>
            <person name="Kianianmomeni A."/>
            <person name="Burglin T.R."/>
            <person name="Frech C."/>
            <person name="Turcotte B."/>
            <person name="Kopec K.O."/>
            <person name="Synnott J.M."/>
            <person name="Choo C."/>
            <person name="Paponov I."/>
            <person name="Finkler A."/>
            <person name="Soon Heng Tan C."/>
            <person name="Hutchins A.P."/>
            <person name="Weinmeier T."/>
            <person name="Rattei T."/>
            <person name="Chu J.S."/>
            <person name="Gimenez G."/>
            <person name="Irimia M."/>
            <person name="Rigden D.J."/>
            <person name="Fitzpatrick D.A."/>
            <person name="Lorenzo-Morales J."/>
            <person name="Bateman A."/>
            <person name="Chiu C.H."/>
            <person name="Tang P."/>
            <person name="Hegemann P."/>
            <person name="Fromm H."/>
            <person name="Raoult D."/>
            <person name="Greub G."/>
            <person name="Miranda-Saavedra D."/>
            <person name="Chen N."/>
            <person name="Nash P."/>
            <person name="Ginger M.L."/>
            <person name="Horn M."/>
            <person name="Schaap P."/>
            <person name="Caler L."/>
            <person name="Loftus B."/>
        </authorList>
    </citation>
    <scope>NUCLEOTIDE SEQUENCE [LARGE SCALE GENOMIC DNA]</scope>
    <source>
        <strain evidence="8 9">Neff</strain>
    </source>
</reference>
<dbReference type="PANTHER" id="PTHR46726:SF1">
    <property type="entry name" value="TWO-PORE CALCIUM CHANNEL 3"/>
    <property type="match status" value="1"/>
</dbReference>